<proteinExistence type="predicted"/>
<reference evidence="2" key="1">
    <citation type="journal article" date="2011" name="Nat. Commun.">
        <title>Effector diversification within compartments of the Leptosphaeria maculans genome affected by Repeat-Induced Point mutations.</title>
        <authorList>
            <person name="Rouxel T."/>
            <person name="Grandaubert J."/>
            <person name="Hane J.K."/>
            <person name="Hoede C."/>
            <person name="van de Wouw A.P."/>
            <person name="Couloux A."/>
            <person name="Dominguez V."/>
            <person name="Anthouard V."/>
            <person name="Bally P."/>
            <person name="Bourras S."/>
            <person name="Cozijnsen A.J."/>
            <person name="Ciuffetti L.M."/>
            <person name="Degrave A."/>
            <person name="Dilmaghani A."/>
            <person name="Duret L."/>
            <person name="Fudal I."/>
            <person name="Goodwin S.B."/>
            <person name="Gout L."/>
            <person name="Glaser N."/>
            <person name="Linglin J."/>
            <person name="Kema G.H.J."/>
            <person name="Lapalu N."/>
            <person name="Lawrence C.B."/>
            <person name="May K."/>
            <person name="Meyer M."/>
            <person name="Ollivier B."/>
            <person name="Poulain J."/>
            <person name="Schoch C.L."/>
            <person name="Simon A."/>
            <person name="Spatafora J.W."/>
            <person name="Stachowiak A."/>
            <person name="Turgeon B.G."/>
            <person name="Tyler B.M."/>
            <person name="Vincent D."/>
            <person name="Weissenbach J."/>
            <person name="Amselem J."/>
            <person name="Quesneville H."/>
            <person name="Oliver R.P."/>
            <person name="Wincker P."/>
            <person name="Balesdent M.-H."/>
            <person name="Howlett B.J."/>
        </authorList>
    </citation>
    <scope>NUCLEOTIDE SEQUENCE [LARGE SCALE GENOMIC DNA]</scope>
    <source>
        <strain evidence="2">JN3 / isolate v23.1.3 / race Av1-4-5-6-7-8</strain>
    </source>
</reference>
<dbReference type="PANTHER" id="PTHR47843:SF2">
    <property type="entry name" value="BTB DOMAIN-CONTAINING PROTEIN"/>
    <property type="match status" value="1"/>
</dbReference>
<dbReference type="Proteomes" id="UP000002668">
    <property type="component" value="Genome"/>
</dbReference>
<evidence type="ECO:0000313" key="1">
    <source>
        <dbReference type="EMBL" id="CBX99902.1"/>
    </source>
</evidence>
<dbReference type="AlphaFoldDB" id="E5A8F7"/>
<dbReference type="EMBL" id="FP929137">
    <property type="protein sequence ID" value="CBX99902.1"/>
    <property type="molecule type" value="Genomic_DNA"/>
</dbReference>
<protein>
    <submittedName>
        <fullName evidence="1">Predicted protein</fullName>
    </submittedName>
</protein>
<keyword evidence="2" id="KW-1185">Reference proteome</keyword>
<sequence length="245" mass="28617">MNSKRNIGLSNRTLILSALHHCDTELRRTHHHQSLHDMGAASSHQMEDTLRLYAVPGSDELEMKRVKRFREGTELKVELVDTEPHIFQLFIQFLYYGKYDDKDDLANHEKIRDSAKAWVLGDYLDAPTFKALAIRGLCDVYLPECKRPYPRSGFGPETIDFCCDHSTPDSSLYRLYLTIAGMFWTHRKIVHITKENEYAWTAVWDTHPHFRNELFGRLSSDTGKKLEWEIPEMRAWALEMESAKK</sequence>
<dbReference type="InParanoid" id="E5A8F7"/>
<gene>
    <name evidence="1" type="ORF">LEMA_P074910.1</name>
</gene>
<dbReference type="Gene3D" id="3.30.710.10">
    <property type="entry name" value="Potassium Channel Kv1.1, Chain A"/>
    <property type="match status" value="1"/>
</dbReference>
<dbReference type="OMA" id="KENEYAW"/>
<evidence type="ECO:0000313" key="2">
    <source>
        <dbReference type="Proteomes" id="UP000002668"/>
    </source>
</evidence>
<dbReference type="OrthoDB" id="194443at2759"/>
<dbReference type="PANTHER" id="PTHR47843">
    <property type="entry name" value="BTB DOMAIN-CONTAINING PROTEIN-RELATED"/>
    <property type="match status" value="1"/>
</dbReference>
<accession>E5A8F7</accession>
<dbReference type="InterPro" id="IPR011333">
    <property type="entry name" value="SKP1/BTB/POZ_sf"/>
</dbReference>
<name>E5A8F7_LEPMJ</name>
<organism evidence="2">
    <name type="scientific">Leptosphaeria maculans (strain JN3 / isolate v23.1.3 / race Av1-4-5-6-7-8)</name>
    <name type="common">Blackleg fungus</name>
    <name type="synonym">Phoma lingam</name>
    <dbReference type="NCBI Taxonomy" id="985895"/>
    <lineage>
        <taxon>Eukaryota</taxon>
        <taxon>Fungi</taxon>
        <taxon>Dikarya</taxon>
        <taxon>Ascomycota</taxon>
        <taxon>Pezizomycotina</taxon>
        <taxon>Dothideomycetes</taxon>
        <taxon>Pleosporomycetidae</taxon>
        <taxon>Pleosporales</taxon>
        <taxon>Pleosporineae</taxon>
        <taxon>Leptosphaeriaceae</taxon>
        <taxon>Plenodomus</taxon>
        <taxon>Plenodomus lingam/Leptosphaeria maculans species complex</taxon>
    </lineage>
</organism>
<dbReference type="VEuPathDB" id="FungiDB:LEMA_P074910.1"/>
<dbReference type="HOGENOM" id="CLU_1133763_0_0_1"/>
<dbReference type="eggNOG" id="ENOG502TFWI">
    <property type="taxonomic scope" value="Eukaryota"/>
</dbReference>